<feature type="domain" description="DUF7344" evidence="1">
    <location>
        <begin position="127"/>
        <end position="202"/>
    </location>
</feature>
<dbReference type="GeneID" id="35593416"/>
<reference evidence="2 3" key="1">
    <citation type="submission" date="2018-01" db="EMBL/GenBank/DDBJ databases">
        <title>Complete genome sequence of Salinigranum rubrum GX10T, an extremely halophilic archaeon isolated from a marine solar saltern.</title>
        <authorList>
            <person name="Han S."/>
        </authorList>
    </citation>
    <scope>NUCLEOTIDE SEQUENCE [LARGE SCALE GENOMIC DNA]</scope>
    <source>
        <strain evidence="2 3">GX10</strain>
    </source>
</reference>
<feature type="domain" description="DUF7344" evidence="1">
    <location>
        <begin position="25"/>
        <end position="98"/>
    </location>
</feature>
<dbReference type="AlphaFoldDB" id="A0A2I8VLG9"/>
<proteinExistence type="predicted"/>
<dbReference type="EMBL" id="CP026309">
    <property type="protein sequence ID" value="AUV82780.1"/>
    <property type="molecule type" value="Genomic_DNA"/>
</dbReference>
<dbReference type="Proteomes" id="UP000236584">
    <property type="component" value="Chromosome"/>
</dbReference>
<accession>A0A2I8VLG9</accession>
<dbReference type="KEGG" id="srub:C2R22_14950"/>
<dbReference type="OrthoDB" id="342667at2157"/>
<dbReference type="InterPro" id="IPR055768">
    <property type="entry name" value="DUF7344"/>
</dbReference>
<protein>
    <recommendedName>
        <fullName evidence="1">DUF7344 domain-containing protein</fullName>
    </recommendedName>
</protein>
<evidence type="ECO:0000259" key="1">
    <source>
        <dbReference type="Pfam" id="PF24035"/>
    </source>
</evidence>
<dbReference type="RefSeq" id="WP_103426469.1">
    <property type="nucleotide sequence ID" value="NZ_CP026309.1"/>
</dbReference>
<name>A0A2I8VLG9_9EURY</name>
<evidence type="ECO:0000313" key="3">
    <source>
        <dbReference type="Proteomes" id="UP000236584"/>
    </source>
</evidence>
<organism evidence="2 3">
    <name type="scientific">Salinigranum rubrum</name>
    <dbReference type="NCBI Taxonomy" id="755307"/>
    <lineage>
        <taxon>Archaea</taxon>
        <taxon>Methanobacteriati</taxon>
        <taxon>Methanobacteriota</taxon>
        <taxon>Stenosarchaea group</taxon>
        <taxon>Halobacteria</taxon>
        <taxon>Halobacteriales</taxon>
        <taxon>Haloferacaceae</taxon>
        <taxon>Salinigranum</taxon>
    </lineage>
</organism>
<dbReference type="Pfam" id="PF24035">
    <property type="entry name" value="DUF7344"/>
    <property type="match status" value="2"/>
</dbReference>
<gene>
    <name evidence="2" type="ORF">C2R22_14950</name>
</gene>
<evidence type="ECO:0000313" key="2">
    <source>
        <dbReference type="EMBL" id="AUV82780.1"/>
    </source>
</evidence>
<sequence>MTVRSRTDEQTGPFGTSAYSAETIRALSDARRRRIVATLLERTDPVPVDDLASAVVEADGAGSPSTGRDAIVTLHHVDLPVLSAAELVTVDEDDDLVELGPHPDLRRGLLSALLLRETGAELWSVLEMLQDPVRSSVVEAVDAHGSAVAVDELVRELSEFVTADAATPQDLEEFGLTLRHVHLPKLDAAGLVRYDDDADTVSCEPRQRI</sequence>
<keyword evidence="3" id="KW-1185">Reference proteome</keyword>